<gene>
    <name evidence="1" type="ORF">QAD02_002095</name>
</gene>
<proteinExistence type="predicted"/>
<dbReference type="EMBL" id="CM056743">
    <property type="protein sequence ID" value="KAJ8670836.1"/>
    <property type="molecule type" value="Genomic_DNA"/>
</dbReference>
<dbReference type="Proteomes" id="UP001239111">
    <property type="component" value="Chromosome 3"/>
</dbReference>
<comment type="caution">
    <text evidence="1">The sequence shown here is derived from an EMBL/GenBank/DDBJ whole genome shotgun (WGS) entry which is preliminary data.</text>
</comment>
<sequence length="492" mass="56905">MNSKSEGAYHHWLFDPPCAKDDLHFADWTTAEWLTRNHHGLNWDSGVVPYAGVTDHFEHTLIREWTLSSSSGGAGIFNENATSSLKWRLIALNSESQEKLHSSSSQIHNLQTVLEELRSHLERLESEEKVKLDVLTLKIAKLQYLFKDFEEKFTQPIKEMKQKQETSNSFFNGLQSSVRVIGEKFLDLSSETEEKVNVALNRVGEVESAFEGLKVQFKELSVQQTNLSTIVHSIAQRIDQTDRYTKFEGLNNQISVNVFQISEEKQIYPVYLTFDEKIQHVNLLLLHDGEKSLYCYIRHLSRLISGQISSHGHVTFTCNTCFHCFPTRDKLQEHKSNCSEINDCPVISPNENEKTLKFKNHHKKEAIHSIVYADFECLLTQYNYEQVNDRFFELNNVYEDDKENIPPQESPNATFSDYGEYAKLKKSKIVGKAFQRHVPYSAGLYHHDRYEVGKSYYTSFRGRNCTTLFAPELKRIAEVVQRVSIRIGTRKS</sequence>
<name>A0ACC2NIB3_9HYME</name>
<keyword evidence="2" id="KW-1185">Reference proteome</keyword>
<accession>A0ACC2NIB3</accession>
<evidence type="ECO:0000313" key="2">
    <source>
        <dbReference type="Proteomes" id="UP001239111"/>
    </source>
</evidence>
<evidence type="ECO:0000313" key="1">
    <source>
        <dbReference type="EMBL" id="KAJ8670836.1"/>
    </source>
</evidence>
<protein>
    <submittedName>
        <fullName evidence="1">Uncharacterized protein</fullName>
    </submittedName>
</protein>
<organism evidence="1 2">
    <name type="scientific">Eretmocerus hayati</name>
    <dbReference type="NCBI Taxonomy" id="131215"/>
    <lineage>
        <taxon>Eukaryota</taxon>
        <taxon>Metazoa</taxon>
        <taxon>Ecdysozoa</taxon>
        <taxon>Arthropoda</taxon>
        <taxon>Hexapoda</taxon>
        <taxon>Insecta</taxon>
        <taxon>Pterygota</taxon>
        <taxon>Neoptera</taxon>
        <taxon>Endopterygota</taxon>
        <taxon>Hymenoptera</taxon>
        <taxon>Apocrita</taxon>
        <taxon>Proctotrupomorpha</taxon>
        <taxon>Chalcidoidea</taxon>
        <taxon>Aphelinidae</taxon>
        <taxon>Aphelininae</taxon>
        <taxon>Eretmocerus</taxon>
    </lineage>
</organism>
<reference evidence="1" key="1">
    <citation type="submission" date="2023-04" db="EMBL/GenBank/DDBJ databases">
        <title>A chromosome-level genome assembly of the parasitoid wasp Eretmocerus hayati.</title>
        <authorList>
            <person name="Zhong Y."/>
            <person name="Liu S."/>
            <person name="Liu Y."/>
        </authorList>
    </citation>
    <scope>NUCLEOTIDE SEQUENCE</scope>
    <source>
        <strain evidence="1">ZJU_SS_LIU_2023</strain>
    </source>
</reference>